<dbReference type="Gene3D" id="3.30.230.10">
    <property type="match status" value="1"/>
</dbReference>
<comment type="catalytic activity">
    <reaction evidence="1">
        <text>ATP-dependent breakage, passage and rejoining of double-stranded DNA.</text>
        <dbReference type="EC" id="5.6.2.2"/>
    </reaction>
</comment>
<dbReference type="FunFam" id="3.40.50.670:FF:000002">
    <property type="entry name" value="DNA gyrase subunit B"/>
    <property type="match status" value="1"/>
</dbReference>
<evidence type="ECO:0000256" key="7">
    <source>
        <dbReference type="ARBA" id="ARBA00022840"/>
    </source>
</evidence>
<sequence length="700" mass="77340">MAQGNTLKEEVIERALAQQNGGDGAENGAHALLDTTGKQVVLEVEDTDGTRMSHVTTEYTADSLRLLEGVEHVRHRPAMYIGDTGSAGLHHLMYEIVDNSIDEVLAGRASEIWVTLNADKSISVRDDGNGIPTGINTATGLSGVELAMTKLNAGGKFGDGGYKVSGGLHGVGLSCVNFLSEWCEAVVEQKGKKFLLRCERGIPKGGLQVVGKSDGHGTTLTWLADTEIFGEYTYKPEIFEARIRNTCYLNREVTIHFHDKMSGAEPKTYHYERGIAEQVEHLNENHTVLADAIYFMKTRDEVQVEVALQYNTTYSETVLSFANNVHTKEGGTHLSGFRTALTRVVNQYARKSGALKEKDTNLSGDDVREGLTAVISVRLFKPQFEGQTKAKLGNSEVEGIVNSIVGEGLSQFLEENPNVGKRIVDKALTAQRARDAARKAADLIKRQSSLENSNLPGKLSDCTERDPKKCELFLVEGDSAGGSAKQGRDRRYQAILPLRGKIINVGKAALDKALENNEVRSLITALGIGIKLDSDENDDGESTSKFDMTRLRYDRIIIMTDADVDGDHIRTLLLTFFFMYMQPLIAGGHVYVAKPPLYSIKSGKDTRHYARSNEERDQILSTIKRKEVQVGRFKGLGEMDASQLYDTTMNIETRTIGRVTMDDAEAAAEMFSILMSDKVEPRKQFIIRYAKEVQNVDWHC</sequence>
<evidence type="ECO:0000256" key="9">
    <source>
        <dbReference type="ARBA" id="ARBA00023029"/>
    </source>
</evidence>
<dbReference type="GO" id="GO:0006265">
    <property type="term" value="P:DNA topological change"/>
    <property type="evidence" value="ECO:0007669"/>
    <property type="project" value="InterPro"/>
</dbReference>
<dbReference type="InterPro" id="IPR000565">
    <property type="entry name" value="Topo_IIA_B"/>
</dbReference>
<dbReference type="SUPFAM" id="SSF56719">
    <property type="entry name" value="Type II DNA topoisomerase"/>
    <property type="match status" value="1"/>
</dbReference>
<dbReference type="Gene3D" id="3.40.50.670">
    <property type="match status" value="1"/>
</dbReference>
<keyword evidence="8" id="KW-0460">Magnesium</keyword>
<dbReference type="Pfam" id="PF02518">
    <property type="entry name" value="HATPase_c"/>
    <property type="match status" value="1"/>
</dbReference>
<dbReference type="PANTHER" id="PTHR45866:SF1">
    <property type="entry name" value="DNA GYRASE SUBUNIT B, MITOCHONDRIAL"/>
    <property type="match status" value="1"/>
</dbReference>
<evidence type="ECO:0000256" key="5">
    <source>
        <dbReference type="ARBA" id="ARBA00022723"/>
    </source>
</evidence>
<evidence type="ECO:0000313" key="13">
    <source>
        <dbReference type="Proteomes" id="UP000287394"/>
    </source>
</evidence>
<dbReference type="AlphaFoldDB" id="A0A402CT07"/>
<keyword evidence="5" id="KW-0479">Metal-binding</keyword>
<evidence type="ECO:0000256" key="11">
    <source>
        <dbReference type="ARBA" id="ARBA00023235"/>
    </source>
</evidence>
<dbReference type="PRINTS" id="PR00418">
    <property type="entry name" value="TPI2FAMILY"/>
</dbReference>
<dbReference type="NCBIfam" id="NF011501">
    <property type="entry name" value="PRK14939.1"/>
    <property type="match status" value="1"/>
</dbReference>
<dbReference type="KEGG" id="ccot:CCAX7_29540"/>
<dbReference type="GO" id="GO:0005524">
    <property type="term" value="F:ATP binding"/>
    <property type="evidence" value="ECO:0007669"/>
    <property type="project" value="UniProtKB-KW"/>
</dbReference>
<dbReference type="InterPro" id="IPR013760">
    <property type="entry name" value="Topo_IIA-like_dom_sf"/>
</dbReference>
<dbReference type="PANTHER" id="PTHR45866">
    <property type="entry name" value="DNA GYRASE/TOPOISOMERASE SUBUNIT B"/>
    <property type="match status" value="1"/>
</dbReference>
<evidence type="ECO:0000256" key="8">
    <source>
        <dbReference type="ARBA" id="ARBA00022842"/>
    </source>
</evidence>
<dbReference type="PRINTS" id="PR01159">
    <property type="entry name" value="DNAGYRASEB"/>
</dbReference>
<dbReference type="InterPro" id="IPR001241">
    <property type="entry name" value="Topo_IIA"/>
</dbReference>
<keyword evidence="7" id="KW-0067">ATP-binding</keyword>
<dbReference type="SUPFAM" id="SSF54211">
    <property type="entry name" value="Ribosomal protein S5 domain 2-like"/>
    <property type="match status" value="1"/>
</dbReference>
<dbReference type="Pfam" id="PF01751">
    <property type="entry name" value="Toprim"/>
    <property type="match status" value="1"/>
</dbReference>
<dbReference type="NCBIfam" id="NF004189">
    <property type="entry name" value="PRK05644.1"/>
    <property type="match status" value="1"/>
</dbReference>
<dbReference type="InterPro" id="IPR003594">
    <property type="entry name" value="HATPase_dom"/>
</dbReference>
<accession>A0A402CT07</accession>
<dbReference type="Pfam" id="PF00986">
    <property type="entry name" value="DNA_gyraseB_C"/>
    <property type="match status" value="1"/>
</dbReference>
<dbReference type="PROSITE" id="PS50880">
    <property type="entry name" value="TOPRIM"/>
    <property type="match status" value="1"/>
</dbReference>
<comment type="cofactor">
    <cofactor evidence="2">
        <name>Mg(2+)</name>
        <dbReference type="ChEBI" id="CHEBI:18420"/>
    </cofactor>
</comment>
<evidence type="ECO:0000256" key="2">
    <source>
        <dbReference type="ARBA" id="ARBA00001946"/>
    </source>
</evidence>
<dbReference type="InterPro" id="IPR014721">
    <property type="entry name" value="Ribsml_uS5_D2-typ_fold_subgr"/>
</dbReference>
<dbReference type="Proteomes" id="UP000287394">
    <property type="component" value="Chromosome"/>
</dbReference>
<evidence type="ECO:0000256" key="6">
    <source>
        <dbReference type="ARBA" id="ARBA00022741"/>
    </source>
</evidence>
<dbReference type="InterPro" id="IPR002288">
    <property type="entry name" value="DNA_gyrase_B_C"/>
</dbReference>
<dbReference type="InterPro" id="IPR013759">
    <property type="entry name" value="Topo_IIA_B_C"/>
</dbReference>
<keyword evidence="10" id="KW-0238">DNA-binding</keyword>
<keyword evidence="6" id="KW-0547">Nucleotide-binding</keyword>
<dbReference type="EC" id="5.6.2.2" evidence="4"/>
<dbReference type="CDD" id="cd00822">
    <property type="entry name" value="TopoII_Trans_DNA_gyrase"/>
    <property type="match status" value="1"/>
</dbReference>
<dbReference type="Gene3D" id="3.30.565.10">
    <property type="entry name" value="Histidine kinase-like ATPase, C-terminal domain"/>
    <property type="match status" value="1"/>
</dbReference>
<dbReference type="GO" id="GO:0034335">
    <property type="term" value="F:DNA negative supercoiling activity"/>
    <property type="evidence" value="ECO:0007669"/>
    <property type="project" value="UniProtKB-ARBA"/>
</dbReference>
<dbReference type="InterPro" id="IPR020568">
    <property type="entry name" value="Ribosomal_Su5_D2-typ_SF"/>
</dbReference>
<keyword evidence="13" id="KW-1185">Reference proteome</keyword>
<reference evidence="12 13" key="1">
    <citation type="journal article" date="2019" name="Int. J. Syst. Evol. Microbiol.">
        <title>Capsulimonas corticalis gen. nov., sp. nov., an aerobic capsulated bacterium, of a novel bacterial order, Capsulimonadales ord. nov., of the class Armatimonadia of the phylum Armatimonadetes.</title>
        <authorList>
            <person name="Li J."/>
            <person name="Kudo C."/>
            <person name="Tonouchi A."/>
        </authorList>
    </citation>
    <scope>NUCLEOTIDE SEQUENCE [LARGE SCALE GENOMIC DNA]</scope>
    <source>
        <strain evidence="12 13">AX-7</strain>
    </source>
</reference>
<dbReference type="SUPFAM" id="SSF55874">
    <property type="entry name" value="ATPase domain of HSP90 chaperone/DNA topoisomerase II/histidine kinase"/>
    <property type="match status" value="1"/>
</dbReference>
<proteinExistence type="inferred from homology"/>
<dbReference type="FunFam" id="3.30.230.10:FF:000005">
    <property type="entry name" value="DNA gyrase subunit B"/>
    <property type="match status" value="1"/>
</dbReference>
<gene>
    <name evidence="12" type="primary">gyrB</name>
    <name evidence="12" type="ORF">CCAX7_29540</name>
</gene>
<dbReference type="GO" id="GO:0003677">
    <property type="term" value="F:DNA binding"/>
    <property type="evidence" value="ECO:0007669"/>
    <property type="project" value="UniProtKB-KW"/>
</dbReference>
<comment type="similarity">
    <text evidence="3">Belongs to the type II topoisomerase GyrB family.</text>
</comment>
<protein>
    <recommendedName>
        <fullName evidence="4">DNA topoisomerase (ATP-hydrolyzing)</fullName>
        <ecNumber evidence="4">5.6.2.2</ecNumber>
    </recommendedName>
</protein>
<dbReference type="PROSITE" id="PS00177">
    <property type="entry name" value="TOPOISOMERASE_II"/>
    <property type="match status" value="1"/>
</dbReference>
<evidence type="ECO:0000256" key="3">
    <source>
        <dbReference type="ARBA" id="ARBA00010708"/>
    </source>
</evidence>
<evidence type="ECO:0000313" key="12">
    <source>
        <dbReference type="EMBL" id="BDI30903.1"/>
    </source>
</evidence>
<dbReference type="InterPro" id="IPR018522">
    <property type="entry name" value="TopoIIA_CS"/>
</dbReference>
<dbReference type="InterPro" id="IPR013506">
    <property type="entry name" value="Topo_IIA_bsu_dom2"/>
</dbReference>
<dbReference type="SMART" id="SM00433">
    <property type="entry name" value="TOP2c"/>
    <property type="match status" value="1"/>
</dbReference>
<dbReference type="Pfam" id="PF00204">
    <property type="entry name" value="DNA_gyraseB"/>
    <property type="match status" value="1"/>
</dbReference>
<dbReference type="SMART" id="SM00387">
    <property type="entry name" value="HATPase_c"/>
    <property type="match status" value="1"/>
</dbReference>
<evidence type="ECO:0000256" key="10">
    <source>
        <dbReference type="ARBA" id="ARBA00023125"/>
    </source>
</evidence>
<dbReference type="InterPro" id="IPR006171">
    <property type="entry name" value="TOPRIM_dom"/>
</dbReference>
<evidence type="ECO:0000256" key="4">
    <source>
        <dbReference type="ARBA" id="ARBA00012895"/>
    </source>
</evidence>
<dbReference type="EMBL" id="AP025739">
    <property type="protein sequence ID" value="BDI30903.1"/>
    <property type="molecule type" value="Genomic_DNA"/>
</dbReference>
<dbReference type="InterPro" id="IPR036890">
    <property type="entry name" value="HATPase_C_sf"/>
</dbReference>
<dbReference type="GO" id="GO:0046872">
    <property type="term" value="F:metal ion binding"/>
    <property type="evidence" value="ECO:0007669"/>
    <property type="project" value="UniProtKB-KW"/>
</dbReference>
<dbReference type="CDD" id="cd16928">
    <property type="entry name" value="HATPase_GyrB-like"/>
    <property type="match status" value="1"/>
</dbReference>
<evidence type="ECO:0000256" key="1">
    <source>
        <dbReference type="ARBA" id="ARBA00000185"/>
    </source>
</evidence>
<dbReference type="FunCoup" id="A0A402CT07">
    <property type="interactions" value="405"/>
</dbReference>
<name>A0A402CT07_9BACT</name>
<keyword evidence="11" id="KW-0413">Isomerase</keyword>
<keyword evidence="9" id="KW-0799">Topoisomerase</keyword>
<organism evidence="12 13">
    <name type="scientific">Capsulimonas corticalis</name>
    <dbReference type="NCBI Taxonomy" id="2219043"/>
    <lineage>
        <taxon>Bacteria</taxon>
        <taxon>Bacillati</taxon>
        <taxon>Armatimonadota</taxon>
        <taxon>Armatimonadia</taxon>
        <taxon>Capsulimonadales</taxon>
        <taxon>Capsulimonadaceae</taxon>
        <taxon>Capsulimonas</taxon>
    </lineage>
</organism>